<gene>
    <name evidence="1" type="ORF">ANN_06861</name>
</gene>
<evidence type="ECO:0000313" key="1">
    <source>
        <dbReference type="EMBL" id="KAJ4445062.1"/>
    </source>
</evidence>
<accession>A0ABQ8TFF5</accession>
<dbReference type="Proteomes" id="UP001148838">
    <property type="component" value="Unassembled WGS sequence"/>
</dbReference>
<keyword evidence="2" id="KW-1185">Reference proteome</keyword>
<proteinExistence type="predicted"/>
<name>A0ABQ8TFF5_PERAM</name>
<evidence type="ECO:0000313" key="2">
    <source>
        <dbReference type="Proteomes" id="UP001148838"/>
    </source>
</evidence>
<organism evidence="1 2">
    <name type="scientific">Periplaneta americana</name>
    <name type="common">American cockroach</name>
    <name type="synonym">Blatta americana</name>
    <dbReference type="NCBI Taxonomy" id="6978"/>
    <lineage>
        <taxon>Eukaryota</taxon>
        <taxon>Metazoa</taxon>
        <taxon>Ecdysozoa</taxon>
        <taxon>Arthropoda</taxon>
        <taxon>Hexapoda</taxon>
        <taxon>Insecta</taxon>
        <taxon>Pterygota</taxon>
        <taxon>Neoptera</taxon>
        <taxon>Polyneoptera</taxon>
        <taxon>Dictyoptera</taxon>
        <taxon>Blattodea</taxon>
        <taxon>Blattoidea</taxon>
        <taxon>Blattidae</taxon>
        <taxon>Blattinae</taxon>
        <taxon>Periplaneta</taxon>
    </lineage>
</organism>
<protein>
    <submittedName>
        <fullName evidence="1">Uncharacterized protein</fullName>
    </submittedName>
</protein>
<dbReference type="EMBL" id="JAJSOF020000011">
    <property type="protein sequence ID" value="KAJ4445062.1"/>
    <property type="molecule type" value="Genomic_DNA"/>
</dbReference>
<comment type="caution">
    <text evidence="1">The sequence shown here is derived from an EMBL/GenBank/DDBJ whole genome shotgun (WGS) entry which is preliminary data.</text>
</comment>
<reference evidence="1 2" key="1">
    <citation type="journal article" date="2022" name="Allergy">
        <title>Genome assembly and annotation of Periplaneta americana reveal a comprehensive cockroach allergen profile.</title>
        <authorList>
            <person name="Wang L."/>
            <person name="Xiong Q."/>
            <person name="Saelim N."/>
            <person name="Wang L."/>
            <person name="Nong W."/>
            <person name="Wan A.T."/>
            <person name="Shi M."/>
            <person name="Liu X."/>
            <person name="Cao Q."/>
            <person name="Hui J.H.L."/>
            <person name="Sookrung N."/>
            <person name="Leung T.F."/>
            <person name="Tungtrongchitr A."/>
            <person name="Tsui S.K.W."/>
        </authorList>
    </citation>
    <scope>NUCLEOTIDE SEQUENCE [LARGE SCALE GENOMIC DNA]</scope>
    <source>
        <strain evidence="1">PWHHKU_190912</strain>
    </source>
</reference>
<sequence>MAGLCEGGNEPAGSLKAINCKSLYMRPPEASGSLDRHSWSVVKRRWMASATSTRGGPTRGRSFVSDRQGALGEVAEAGMENGRHIDPIDYHKMLENHGTVQNLNKDWKITDLKSSAQKVLRLTLTFNVAPQRVITYSKTLGKHRNVSVTVKNTYTTCPVAVWGC</sequence>